<dbReference type="Pfam" id="PF25210">
    <property type="entry name" value="Kelch_FKB95"/>
    <property type="match status" value="1"/>
</dbReference>
<feature type="domain" description="FKB95-like N-terminal Kelch" evidence="1">
    <location>
        <begin position="3"/>
        <end position="134"/>
    </location>
</feature>
<dbReference type="Proteomes" id="UP000836841">
    <property type="component" value="Chromosome 6"/>
</dbReference>
<dbReference type="InterPro" id="IPR057499">
    <property type="entry name" value="Kelch_FKB95"/>
</dbReference>
<name>A0AAU9SS25_THLAR</name>
<organism evidence="2 3">
    <name type="scientific">Thlaspi arvense</name>
    <name type="common">Field penny-cress</name>
    <dbReference type="NCBI Taxonomy" id="13288"/>
    <lineage>
        <taxon>Eukaryota</taxon>
        <taxon>Viridiplantae</taxon>
        <taxon>Streptophyta</taxon>
        <taxon>Embryophyta</taxon>
        <taxon>Tracheophyta</taxon>
        <taxon>Spermatophyta</taxon>
        <taxon>Magnoliopsida</taxon>
        <taxon>eudicotyledons</taxon>
        <taxon>Gunneridae</taxon>
        <taxon>Pentapetalae</taxon>
        <taxon>rosids</taxon>
        <taxon>malvids</taxon>
        <taxon>Brassicales</taxon>
        <taxon>Brassicaceae</taxon>
        <taxon>Thlaspideae</taxon>
        <taxon>Thlaspi</taxon>
    </lineage>
</organism>
<gene>
    <name evidence="2" type="ORF">TAV2_LOCUS21918</name>
</gene>
<accession>A0AAU9SS25</accession>
<evidence type="ECO:0000259" key="1">
    <source>
        <dbReference type="Pfam" id="PF25210"/>
    </source>
</evidence>
<proteinExistence type="predicted"/>
<dbReference type="AlphaFoldDB" id="A0AAU9SS25"/>
<keyword evidence="3" id="KW-1185">Reference proteome</keyword>
<sequence>MPRLVTIRSLLLMDPYGLYVAVGSKLYEVNGSVYDYGTLCIDCRSHTVQPIFGTPKRMEDNKVAEIIDDKIYVINSEGDMWDHAMKKPDVELRNLWINNYVVMEDKIYMRTRYNSFVYEAKENRWESDEMLNSKK</sequence>
<reference evidence="2 3" key="1">
    <citation type="submission" date="2022-03" db="EMBL/GenBank/DDBJ databases">
        <authorList>
            <person name="Nunn A."/>
            <person name="Chopra R."/>
            <person name="Nunn A."/>
            <person name="Contreras Garrido A."/>
        </authorList>
    </citation>
    <scope>NUCLEOTIDE SEQUENCE [LARGE SCALE GENOMIC DNA]</scope>
</reference>
<evidence type="ECO:0000313" key="3">
    <source>
        <dbReference type="Proteomes" id="UP000836841"/>
    </source>
</evidence>
<evidence type="ECO:0000313" key="2">
    <source>
        <dbReference type="EMBL" id="CAH2071123.1"/>
    </source>
</evidence>
<dbReference type="EMBL" id="OU466862">
    <property type="protein sequence ID" value="CAH2071123.1"/>
    <property type="molecule type" value="Genomic_DNA"/>
</dbReference>
<protein>
    <recommendedName>
        <fullName evidence="1">FKB95-like N-terminal Kelch domain-containing protein</fullName>
    </recommendedName>
</protein>